<dbReference type="PANTHER" id="PTHR11098">
    <property type="entry name" value="NICOTINATE PHOSPHORIBOSYLTRANSFERASE"/>
    <property type="match status" value="1"/>
</dbReference>
<comment type="pathway">
    <text evidence="1 9">Cofactor biosynthesis; NAD(+) biosynthesis; nicotinate D-ribonucleotide from nicotinate: step 1/1.</text>
</comment>
<evidence type="ECO:0000256" key="6">
    <source>
        <dbReference type="ARBA" id="ARBA00022642"/>
    </source>
</evidence>
<dbReference type="Gene3D" id="3.20.20.70">
    <property type="entry name" value="Aldolase class I"/>
    <property type="match status" value="1"/>
</dbReference>
<dbReference type="InterPro" id="IPR040727">
    <property type="entry name" value="NAPRTase_N"/>
</dbReference>
<dbReference type="NCBIfam" id="NF009131">
    <property type="entry name" value="PRK12484.1"/>
    <property type="match status" value="1"/>
</dbReference>
<evidence type="ECO:0000256" key="8">
    <source>
        <dbReference type="ARBA" id="ARBA00048668"/>
    </source>
</evidence>
<gene>
    <name evidence="12" type="ORF">ENQ20_06495</name>
</gene>
<accession>A0A7C1JXK4</accession>
<dbReference type="Pfam" id="PF17767">
    <property type="entry name" value="NAPRTase_N"/>
    <property type="match status" value="1"/>
</dbReference>
<evidence type="ECO:0000256" key="7">
    <source>
        <dbReference type="ARBA" id="ARBA00022679"/>
    </source>
</evidence>
<dbReference type="NCBIfam" id="NF006695">
    <property type="entry name" value="PRK09243.1-2"/>
    <property type="match status" value="1"/>
</dbReference>
<dbReference type="AlphaFoldDB" id="A0A7C1JXK4"/>
<comment type="function">
    <text evidence="9">Catalyzes the first step in the biosynthesis of NAD from nicotinic acid, the ATP-dependent synthesis of beta-nicotinate D-ribonucleotide from nicotinate and 5-phospho-D-ribose 1-phosphate.</text>
</comment>
<dbReference type="GO" id="GO:0005829">
    <property type="term" value="C:cytosol"/>
    <property type="evidence" value="ECO:0007669"/>
    <property type="project" value="TreeGrafter"/>
</dbReference>
<dbReference type="NCBIfam" id="TIGR01513">
    <property type="entry name" value="NAPRTase_put"/>
    <property type="match status" value="1"/>
</dbReference>
<name>A0A7C1JXK4_9CHLR</name>
<comment type="caution">
    <text evidence="12">The sequence shown here is derived from an EMBL/GenBank/DDBJ whole genome shotgun (WGS) entry which is preliminary data.</text>
</comment>
<evidence type="ECO:0000259" key="11">
    <source>
        <dbReference type="Pfam" id="PF17956"/>
    </source>
</evidence>
<comment type="catalytic activity">
    <reaction evidence="8 9">
        <text>5-phospho-alpha-D-ribose 1-diphosphate + nicotinate + ATP + H2O = nicotinate beta-D-ribonucleotide + ADP + phosphate + diphosphate</text>
        <dbReference type="Rhea" id="RHEA:36163"/>
        <dbReference type="ChEBI" id="CHEBI:15377"/>
        <dbReference type="ChEBI" id="CHEBI:30616"/>
        <dbReference type="ChEBI" id="CHEBI:32544"/>
        <dbReference type="ChEBI" id="CHEBI:33019"/>
        <dbReference type="ChEBI" id="CHEBI:43474"/>
        <dbReference type="ChEBI" id="CHEBI:57502"/>
        <dbReference type="ChEBI" id="CHEBI:58017"/>
        <dbReference type="ChEBI" id="CHEBI:456216"/>
        <dbReference type="EC" id="6.3.4.21"/>
    </reaction>
</comment>
<dbReference type="GO" id="GO:0004516">
    <property type="term" value="F:nicotinate phosphoribosyltransferase activity"/>
    <property type="evidence" value="ECO:0007669"/>
    <property type="project" value="UniProtKB-UniRule"/>
</dbReference>
<dbReference type="GO" id="GO:0016757">
    <property type="term" value="F:glycosyltransferase activity"/>
    <property type="evidence" value="ECO:0007669"/>
    <property type="project" value="UniProtKB-KW"/>
</dbReference>
<dbReference type="SUPFAM" id="SSF54675">
    <property type="entry name" value="Nicotinate/Quinolinate PRTase N-terminal domain-like"/>
    <property type="match status" value="1"/>
</dbReference>
<dbReference type="UniPathway" id="UPA00253">
    <property type="reaction ID" value="UER00457"/>
</dbReference>
<keyword evidence="6 9" id="KW-0662">Pyridine nucleotide biosynthesis</keyword>
<evidence type="ECO:0000256" key="2">
    <source>
        <dbReference type="ARBA" id="ARBA00010897"/>
    </source>
</evidence>
<feature type="domain" description="Nicotinate phosphoribosyltransferase C-terminal" evidence="11">
    <location>
        <begin position="394"/>
        <end position="505"/>
    </location>
</feature>
<proteinExistence type="inferred from homology"/>
<dbReference type="PANTHER" id="PTHR11098:SF1">
    <property type="entry name" value="NICOTINATE PHOSPHORIBOSYLTRANSFERASE"/>
    <property type="match status" value="1"/>
</dbReference>
<dbReference type="Gene3D" id="3.20.140.10">
    <property type="entry name" value="nicotinate phosphoribosyltransferase"/>
    <property type="match status" value="1"/>
</dbReference>
<dbReference type="InterPro" id="IPR041619">
    <property type="entry name" value="NAPRTase_C"/>
</dbReference>
<dbReference type="EMBL" id="DSMG01000074">
    <property type="protein sequence ID" value="HDX31130.1"/>
    <property type="molecule type" value="Genomic_DNA"/>
</dbReference>
<evidence type="ECO:0000259" key="10">
    <source>
        <dbReference type="Pfam" id="PF17767"/>
    </source>
</evidence>
<dbReference type="CDD" id="cd01570">
    <property type="entry name" value="NAPRTase_A"/>
    <property type="match status" value="1"/>
</dbReference>
<dbReference type="GO" id="GO:0034355">
    <property type="term" value="P:NAD+ biosynthetic process via the salvage pathway"/>
    <property type="evidence" value="ECO:0007669"/>
    <property type="project" value="TreeGrafter"/>
</dbReference>
<comment type="similarity">
    <text evidence="2 9">Belongs to the NAPRTase family.</text>
</comment>
<dbReference type="InterPro" id="IPR007229">
    <property type="entry name" value="Nic_PRibTrfase-Fam"/>
</dbReference>
<keyword evidence="4" id="KW-0597">Phosphoprotein</keyword>
<evidence type="ECO:0000256" key="4">
    <source>
        <dbReference type="ARBA" id="ARBA00022553"/>
    </source>
</evidence>
<evidence type="ECO:0000256" key="3">
    <source>
        <dbReference type="ARBA" id="ARBA00013236"/>
    </source>
</evidence>
<sequence>MSLTYHSAMRGILFTDQYQLTMAQLYFRLGLHELEVQFDHFYRRNPDYDQHQAGYCINAGLEWFLDWMMKAHFREQELEYLRNHRNNLGNRIFADDFLDYLRKHGDFSALSIHAIPEGRVVHPNTPLTVVRGPMAMAQIIETPLLNKLNYQTLVATKASRLVEASRGGVILEFGLRRAQGEGANDGTRAALIGGAHFSSNVGVSHVLGLPPKGTHAHSMVQLMMALGEGELGAFRAYAELYPDDCLLLVDTVDTLQSGLPNAIKVFEELRRKGHRPLGVRLDSGDQAYLSIQAAKMLDAAGFQDTVIVLSSDLDELVIWQIITQIQNEAPRYGVDPDRLIKRLVYGVGTRLITSWGEPALGGVYKLVAVRRNGGWSSAIKISESPSKTPTPGVKRVWRIYDDRQKATADLLTLEDEQIDPTAPLVLRHPSDHTKFRVLQPEQISRLEPLHVEVVRQGKLVYDLPPLEEIRRRRAEDVEALDPGVRRLVNPHIYHVSLSQKLWDLKQALIDEARRDNIRSS</sequence>
<dbReference type="InterPro" id="IPR013785">
    <property type="entry name" value="Aldolase_TIM"/>
</dbReference>
<dbReference type="InterPro" id="IPR036068">
    <property type="entry name" value="Nicotinate_pribotase-like_C"/>
</dbReference>
<feature type="domain" description="Nicotinate phosphoribosyltransferase N-terminal" evidence="10">
    <location>
        <begin position="13"/>
        <end position="149"/>
    </location>
</feature>
<dbReference type="SUPFAM" id="SSF51690">
    <property type="entry name" value="Nicotinate/Quinolinate PRTase C-terminal domain-like"/>
    <property type="match status" value="1"/>
</dbReference>
<organism evidence="12">
    <name type="scientific">Caldilinea aerophila</name>
    <dbReference type="NCBI Taxonomy" id="133453"/>
    <lineage>
        <taxon>Bacteria</taxon>
        <taxon>Bacillati</taxon>
        <taxon>Chloroflexota</taxon>
        <taxon>Caldilineae</taxon>
        <taxon>Caldilineales</taxon>
        <taxon>Caldilineaceae</taxon>
        <taxon>Caldilinea</taxon>
    </lineage>
</organism>
<reference evidence="12" key="1">
    <citation type="journal article" date="2020" name="mSystems">
        <title>Genome- and Community-Level Interaction Insights into Carbon Utilization and Element Cycling Functions of Hydrothermarchaeota in Hydrothermal Sediment.</title>
        <authorList>
            <person name="Zhou Z."/>
            <person name="Liu Y."/>
            <person name="Xu W."/>
            <person name="Pan J."/>
            <person name="Luo Z.H."/>
            <person name="Li M."/>
        </authorList>
    </citation>
    <scope>NUCLEOTIDE SEQUENCE [LARGE SCALE GENOMIC DNA]</scope>
    <source>
        <strain evidence="12">SpSt-289</strain>
    </source>
</reference>
<dbReference type="Pfam" id="PF17956">
    <property type="entry name" value="NAPRTase_C"/>
    <property type="match status" value="1"/>
</dbReference>
<evidence type="ECO:0000256" key="9">
    <source>
        <dbReference type="RuleBase" id="RU365100"/>
    </source>
</evidence>
<dbReference type="EC" id="6.3.4.21" evidence="3 9"/>
<evidence type="ECO:0000313" key="12">
    <source>
        <dbReference type="EMBL" id="HDX31130.1"/>
    </source>
</evidence>
<dbReference type="PIRSF" id="PIRSF000484">
    <property type="entry name" value="NAPRT"/>
    <property type="match status" value="1"/>
</dbReference>
<keyword evidence="7 9" id="KW-0808">Transferase</keyword>
<evidence type="ECO:0000256" key="1">
    <source>
        <dbReference type="ARBA" id="ARBA00004952"/>
    </source>
</evidence>
<dbReference type="InterPro" id="IPR006405">
    <property type="entry name" value="Nic_PRibTrfase_pncB"/>
</dbReference>
<keyword evidence="12" id="KW-0328">Glycosyltransferase</keyword>
<protein>
    <recommendedName>
        <fullName evidence="3 9">Nicotinate phosphoribosyltransferase</fullName>
        <ecNumber evidence="3 9">6.3.4.21</ecNumber>
    </recommendedName>
</protein>
<evidence type="ECO:0000256" key="5">
    <source>
        <dbReference type="ARBA" id="ARBA00022598"/>
    </source>
</evidence>
<keyword evidence="5 9" id="KW-0436">Ligase</keyword>
<comment type="PTM">
    <text evidence="9">Transiently phosphorylated on a His residue during the reaction cycle. Phosphorylation strongly increases the affinity for substrates and increases the rate of nicotinate D-ribonucleotide production. Dephosphorylation regenerates the low-affinity form of the enzyme, leading to product release.</text>
</comment>